<evidence type="ECO:0000313" key="1">
    <source>
        <dbReference type="EMBL" id="VVO69757.1"/>
    </source>
</evidence>
<dbReference type="Gene3D" id="3.40.190.10">
    <property type="entry name" value="Periplasmic binding protein-like II"/>
    <property type="match status" value="1"/>
</dbReference>
<sequence length="63" mass="7285">MIVSSSCIAVNPTRFMQYGEKAYLLPRDDISWKLYVDQWLHLAKVTGNYQKVPGQWLAVPETK</sequence>
<gene>
    <name evidence="1" type="ORF">PS862_01276</name>
</gene>
<proteinExistence type="predicted"/>
<dbReference type="EMBL" id="CABVII010000004">
    <property type="protein sequence ID" value="VVO69757.1"/>
    <property type="molecule type" value="Genomic_DNA"/>
</dbReference>
<reference evidence="1 2" key="1">
    <citation type="submission" date="2019-09" db="EMBL/GenBank/DDBJ databases">
        <authorList>
            <person name="Chandra G."/>
            <person name="Truman W A."/>
        </authorList>
    </citation>
    <scope>NUCLEOTIDE SEQUENCE [LARGE SCALE GENOMIC DNA]</scope>
    <source>
        <strain evidence="1">PS862</strain>
    </source>
</reference>
<accession>A0A5E6RXK7</accession>
<organism evidence="1 2">
    <name type="scientific">Pseudomonas fluorescens</name>
    <dbReference type="NCBI Taxonomy" id="294"/>
    <lineage>
        <taxon>Bacteria</taxon>
        <taxon>Pseudomonadati</taxon>
        <taxon>Pseudomonadota</taxon>
        <taxon>Gammaproteobacteria</taxon>
        <taxon>Pseudomonadales</taxon>
        <taxon>Pseudomonadaceae</taxon>
        <taxon>Pseudomonas</taxon>
    </lineage>
</organism>
<dbReference type="AlphaFoldDB" id="A0A5E6RXK7"/>
<name>A0A5E6RXK7_PSEFL</name>
<dbReference type="Proteomes" id="UP000385207">
    <property type="component" value="Unassembled WGS sequence"/>
</dbReference>
<evidence type="ECO:0000313" key="2">
    <source>
        <dbReference type="Proteomes" id="UP000385207"/>
    </source>
</evidence>
<protein>
    <submittedName>
        <fullName evidence="1">Uncharacterized protein</fullName>
    </submittedName>
</protein>